<sequence>MASRAALARSAFRAPISSSPSVSFSPLRRTTISPFPSNRVFRFRVHSEAKLESTTQVKEDQSDGTSNAWKIKMLYDGDCPLCMREVNFLRERNKSYGAIKFVDISSKDYSPQENQGLDYKTVMGRIHAIQSDGMVVTDVEMATIANAIYSVWAKYRLEITGRPPLEDIMELRRKNAVKVKYALMIKYARCRHPPQMVNPSGSLVRYIQLKLHYLRLHLLDHLWTSSDRVSAAINTHPEDNVKKVPVFCFIVVPKFQLRSHPPRKPSYSIVGMGKSGRRKKNASQAPAPAAAGATTAAATPPSKPPQATPSNGVVEVDVSVLLKRAHELKEEGNRLFQEKDYGGALGQYEMALKLTPRGHPDRAIFHSNRAACLMQMRPVDHEAVAAECSLALQAQPGFQRALLRRARALEALRRYDLALQDVHALLAQDSSHPDALDLARRLRAAAPTSPSAVDPGSRPSPAALGASVVQVGIPVSGLGPCLPARPKKASTPTQSSPTASKPAVPSQNHHLPSSSSLPNGPQTKSQPLRLVPSTLPNGETPSQSSQIVSPRGSSQHSVKKKTLKAESIRWRPLKLVYDHDIRLAQMPATCTFKILRDIVTNRFPSSKSVLIKYKDADGDLITVTSTAELRLAESFVDEINKNEVKAGSGVDKDDKLQLLRLHIVEVNPEQEPQVPEDENLLEEEGMNIDQSVSDSVNGDSIEEAMSNEVIKTGLEAKEVAKDKVGVLHKGCDHPECKEVDIDDWLFEFAQLFRNQIGIDAEAHLDLHELGMELCSEALEETVTGEEAQCLFDLAASKFQEVAALAFFNWGNVHMCAARKRIPLDESAPEDVLATQLQTAYDWVSERYALAGKKYEEALKIKPDFFEGLLALGQQEFETAKLHWSFALAKKLDLSTWDSSETIRLFDGAEEKMKAATDMWEKVEQQRINELKDLGKSKEEELLKKRKKQRAADGHGELSAEETAEQAAAMRSQIHLFWGNMLFERSQVEFKLGFGNWKKNLDAATERFKLAGASEGDISTVLKKHASNETEAQCDEKKITISNSEASESNSKDEDKHMLEN</sequence>
<accession>A0A8J5CWP0</accession>
<comment type="caution">
    <text evidence="5">The sequence shown here is derived from an EMBL/GenBank/DDBJ whole genome shotgun (WGS) entry which is preliminary data.</text>
</comment>
<keyword evidence="1" id="KW-0677">Repeat</keyword>
<keyword evidence="2" id="KW-0802">TPR repeat</keyword>
<dbReference type="InterPro" id="IPR053793">
    <property type="entry name" value="PB1-like"/>
</dbReference>
<evidence type="ECO:0000256" key="1">
    <source>
        <dbReference type="ARBA" id="ARBA00022737"/>
    </source>
</evidence>
<dbReference type="PROSITE" id="PS51745">
    <property type="entry name" value="PB1"/>
    <property type="match status" value="1"/>
</dbReference>
<dbReference type="CDD" id="cd05992">
    <property type="entry name" value="PB1"/>
    <property type="match status" value="1"/>
</dbReference>
<feature type="region of interest" description="Disordered" evidence="3">
    <location>
        <begin position="480"/>
        <end position="563"/>
    </location>
</feature>
<feature type="compositionally biased region" description="Polar residues" evidence="3">
    <location>
        <begin position="1039"/>
        <end position="1048"/>
    </location>
</feature>
<dbReference type="GO" id="GO:0015035">
    <property type="term" value="F:protein-disulfide reductase activity"/>
    <property type="evidence" value="ECO:0007669"/>
    <property type="project" value="InterPro"/>
</dbReference>
<dbReference type="Gene3D" id="3.10.20.90">
    <property type="entry name" value="Phosphatidylinositol 3-kinase Catalytic Subunit, Chain A, domain 1"/>
    <property type="match status" value="1"/>
</dbReference>
<feature type="compositionally biased region" description="Low complexity" evidence="3">
    <location>
        <begin position="282"/>
        <end position="300"/>
    </location>
</feature>
<feature type="region of interest" description="Disordered" evidence="3">
    <location>
        <begin position="1023"/>
        <end position="1060"/>
    </location>
</feature>
<evidence type="ECO:0000256" key="2">
    <source>
        <dbReference type="ARBA" id="ARBA00022803"/>
    </source>
</evidence>
<dbReference type="AlphaFoldDB" id="A0A8J5CWP0"/>
<feature type="region of interest" description="Disordered" evidence="3">
    <location>
        <begin position="259"/>
        <end position="311"/>
    </location>
</feature>
<dbReference type="InterPro" id="IPR000270">
    <property type="entry name" value="PB1_dom"/>
</dbReference>
<feature type="compositionally biased region" description="Polar residues" evidence="3">
    <location>
        <begin position="534"/>
        <end position="556"/>
    </location>
</feature>
<name>A0A8J5CWP0_ZINOF</name>
<reference evidence="5 6" key="1">
    <citation type="submission" date="2020-08" db="EMBL/GenBank/DDBJ databases">
        <title>Plant Genome Project.</title>
        <authorList>
            <person name="Zhang R.-G."/>
        </authorList>
    </citation>
    <scope>NUCLEOTIDE SEQUENCE [LARGE SCALE GENOMIC DNA]</scope>
    <source>
        <tissue evidence="5">Rhizome</tissue>
    </source>
</reference>
<organism evidence="5 6">
    <name type="scientific">Zingiber officinale</name>
    <name type="common">Ginger</name>
    <name type="synonym">Amomum zingiber</name>
    <dbReference type="NCBI Taxonomy" id="94328"/>
    <lineage>
        <taxon>Eukaryota</taxon>
        <taxon>Viridiplantae</taxon>
        <taxon>Streptophyta</taxon>
        <taxon>Embryophyta</taxon>
        <taxon>Tracheophyta</taxon>
        <taxon>Spermatophyta</taxon>
        <taxon>Magnoliopsida</taxon>
        <taxon>Liliopsida</taxon>
        <taxon>Zingiberales</taxon>
        <taxon>Zingiberaceae</taxon>
        <taxon>Zingiber</taxon>
    </lineage>
</organism>
<protein>
    <recommendedName>
        <fullName evidence="4">PB1 domain-containing protein</fullName>
    </recommendedName>
</protein>
<dbReference type="Pfam" id="PF04134">
    <property type="entry name" value="DCC1-like"/>
    <property type="match status" value="1"/>
</dbReference>
<dbReference type="InterPro" id="IPR007263">
    <property type="entry name" value="DCC1-like"/>
</dbReference>
<feature type="compositionally biased region" description="Low complexity" evidence="3">
    <location>
        <begin position="489"/>
        <end position="503"/>
    </location>
</feature>
<dbReference type="SMART" id="SM00666">
    <property type="entry name" value="PB1"/>
    <property type="match status" value="1"/>
</dbReference>
<dbReference type="InterPro" id="IPR011990">
    <property type="entry name" value="TPR-like_helical_dom_sf"/>
</dbReference>
<evidence type="ECO:0000256" key="3">
    <source>
        <dbReference type="SAM" id="MobiDB-lite"/>
    </source>
</evidence>
<keyword evidence="6" id="KW-1185">Reference proteome</keyword>
<feature type="compositionally biased region" description="Polar residues" evidence="3">
    <location>
        <begin position="505"/>
        <end position="526"/>
    </location>
</feature>
<evidence type="ECO:0000313" key="5">
    <source>
        <dbReference type="EMBL" id="KAG6472901.1"/>
    </source>
</evidence>
<evidence type="ECO:0000313" key="6">
    <source>
        <dbReference type="Proteomes" id="UP000734854"/>
    </source>
</evidence>
<feature type="domain" description="PB1" evidence="4">
    <location>
        <begin position="570"/>
        <end position="647"/>
    </location>
</feature>
<dbReference type="Pfam" id="PF00564">
    <property type="entry name" value="PB1"/>
    <property type="match status" value="1"/>
</dbReference>
<dbReference type="PANTHER" id="PTHR46183:SF8">
    <property type="entry name" value="PROTEIN CLMP1"/>
    <property type="match status" value="1"/>
</dbReference>
<feature type="compositionally biased region" description="Basic and acidic residues" evidence="3">
    <location>
        <begin position="1049"/>
        <end position="1060"/>
    </location>
</feature>
<gene>
    <name evidence="5" type="ORF">ZIOFF_070379</name>
</gene>
<dbReference type="Gene3D" id="1.25.40.10">
    <property type="entry name" value="Tetratricopeptide repeat domain"/>
    <property type="match status" value="1"/>
</dbReference>
<dbReference type="SUPFAM" id="SSF54277">
    <property type="entry name" value="CAD &amp; PB1 domains"/>
    <property type="match status" value="1"/>
</dbReference>
<dbReference type="InterPro" id="IPR044517">
    <property type="entry name" value="PHOX1-4"/>
</dbReference>
<dbReference type="SUPFAM" id="SSF48452">
    <property type="entry name" value="TPR-like"/>
    <property type="match status" value="1"/>
</dbReference>
<evidence type="ECO:0000259" key="4">
    <source>
        <dbReference type="PROSITE" id="PS51745"/>
    </source>
</evidence>
<proteinExistence type="predicted"/>
<dbReference type="Proteomes" id="UP000734854">
    <property type="component" value="Unassembled WGS sequence"/>
</dbReference>
<dbReference type="PANTHER" id="PTHR46183">
    <property type="entry name" value="PROTEIN CLMP1"/>
    <property type="match status" value="1"/>
</dbReference>
<dbReference type="EMBL" id="JACMSC010000020">
    <property type="protein sequence ID" value="KAG6472901.1"/>
    <property type="molecule type" value="Genomic_DNA"/>
</dbReference>